<dbReference type="Pfam" id="PF17482">
    <property type="entry name" value="Phage_sheath_1C"/>
    <property type="match status" value="1"/>
</dbReference>
<dbReference type="PANTHER" id="PTHR35861">
    <property type="match status" value="1"/>
</dbReference>
<protein>
    <submittedName>
        <fullName evidence="5">Phage tail sheath protein</fullName>
    </submittedName>
</protein>
<dbReference type="InterPro" id="IPR035089">
    <property type="entry name" value="Phage_sheath_subtilisin"/>
</dbReference>
<dbReference type="RefSeq" id="WP_119759272.1">
    <property type="nucleotide sequence ID" value="NZ_QYUM01000002.1"/>
</dbReference>
<dbReference type="AlphaFoldDB" id="A0A418WP27"/>
<dbReference type="InterPro" id="IPR020287">
    <property type="entry name" value="Tail_sheath_C"/>
</dbReference>
<evidence type="ECO:0000256" key="1">
    <source>
        <dbReference type="ARBA" id="ARBA00008005"/>
    </source>
</evidence>
<keyword evidence="6" id="KW-1185">Reference proteome</keyword>
<dbReference type="Pfam" id="PF22671">
    <property type="entry name" value="Gp18_domIII_N"/>
    <property type="match status" value="1"/>
</dbReference>
<dbReference type="OrthoDB" id="9767864at2"/>
<sequence length="387" mass="41454">MPIQHGIKIIEINEGVRTLSTVATAIIGIVATGPAADAVTFPLNKPVRVTNLADAIEKAGATGTLRKALQAIYDQAQPVVVVVRVTPGADEAATNTAVIGGTVEGQKTGMQALLAAEAQIGVKPRIIGCPGLDTQAVTTALVSVAQKLRAFAYASCWDCDSVEDAVLYRASFSARELMLIWPDFLAWNVDTSAADTSFAVARALGLRARIDQEVGFHKTISNFPVNGVTGLTHDVHWDLQSSANDAGLLNDADITTIVNANGRRFWGNRTTSDEPLFAFESATRTAQVLMDTIAEGLLWAIDKPLRPSLIRDIVETINAKFRAMKAAGLIIDGQCWYDASVNTTDQLKTGKVVIDYDYTLVPPLEGLTLNQRITDRYLADFAADLGA</sequence>
<feature type="domain" description="Tail sheath protein subtilisin-like" evidence="2">
    <location>
        <begin position="105"/>
        <end position="271"/>
    </location>
</feature>
<feature type="domain" description="Tail sheath protein Gp18-like" evidence="4">
    <location>
        <begin position="25"/>
        <end position="85"/>
    </location>
</feature>
<name>A0A418WP27_9SPHN</name>
<dbReference type="PANTHER" id="PTHR35861:SF1">
    <property type="entry name" value="PHAGE TAIL SHEATH PROTEIN"/>
    <property type="match status" value="1"/>
</dbReference>
<comment type="similarity">
    <text evidence="1">Belongs to the myoviridae tail sheath protein family.</text>
</comment>
<dbReference type="Proteomes" id="UP000286100">
    <property type="component" value="Unassembled WGS sequence"/>
</dbReference>
<evidence type="ECO:0000259" key="2">
    <source>
        <dbReference type="Pfam" id="PF04984"/>
    </source>
</evidence>
<evidence type="ECO:0000313" key="5">
    <source>
        <dbReference type="EMBL" id="RJF92992.1"/>
    </source>
</evidence>
<comment type="caution">
    <text evidence="5">The sequence shown here is derived from an EMBL/GenBank/DDBJ whole genome shotgun (WGS) entry which is preliminary data.</text>
</comment>
<dbReference type="Pfam" id="PF04984">
    <property type="entry name" value="Phage_sheath_1"/>
    <property type="match status" value="1"/>
</dbReference>
<evidence type="ECO:0000313" key="6">
    <source>
        <dbReference type="Proteomes" id="UP000286100"/>
    </source>
</evidence>
<accession>A0A418WP27</accession>
<organism evidence="5 6">
    <name type="scientific">Sphingomonas cavernae</name>
    <dbReference type="NCBI Taxonomy" id="2320861"/>
    <lineage>
        <taxon>Bacteria</taxon>
        <taxon>Pseudomonadati</taxon>
        <taxon>Pseudomonadota</taxon>
        <taxon>Alphaproteobacteria</taxon>
        <taxon>Sphingomonadales</taxon>
        <taxon>Sphingomonadaceae</taxon>
        <taxon>Sphingomonas</taxon>
    </lineage>
</organism>
<gene>
    <name evidence="5" type="ORF">D3876_00980</name>
</gene>
<dbReference type="EMBL" id="QYUM01000002">
    <property type="protein sequence ID" value="RJF92992.1"/>
    <property type="molecule type" value="Genomic_DNA"/>
</dbReference>
<proteinExistence type="inferred from homology"/>
<reference evidence="5 6" key="1">
    <citation type="submission" date="2018-09" db="EMBL/GenBank/DDBJ databases">
        <authorList>
            <person name="Zhu H."/>
        </authorList>
    </citation>
    <scope>NUCLEOTIDE SEQUENCE [LARGE SCALE GENOMIC DNA]</scope>
    <source>
        <strain evidence="5 6">K2R01-6</strain>
    </source>
</reference>
<evidence type="ECO:0000259" key="4">
    <source>
        <dbReference type="Pfam" id="PF22671"/>
    </source>
</evidence>
<dbReference type="InterPro" id="IPR052042">
    <property type="entry name" value="Tail_sheath_structural"/>
</dbReference>
<dbReference type="InterPro" id="IPR054564">
    <property type="entry name" value="Gp18_domIII_N"/>
</dbReference>
<feature type="domain" description="Tail sheath protein C-terminal" evidence="3">
    <location>
        <begin position="273"/>
        <end position="374"/>
    </location>
</feature>
<evidence type="ECO:0000259" key="3">
    <source>
        <dbReference type="Pfam" id="PF17482"/>
    </source>
</evidence>